<accession>A0A193BUI4</accession>
<feature type="domain" description="Alpha/beta hydrolase fold-3" evidence="2">
    <location>
        <begin position="82"/>
        <end position="293"/>
    </location>
</feature>
<dbReference type="InterPro" id="IPR050300">
    <property type="entry name" value="GDXG_lipolytic_enzyme"/>
</dbReference>
<reference evidence="3 4" key="1">
    <citation type="journal article" date="2015" name="Genome Announc.">
        <title>Draft Genome Sequence of Norvancomycin-Producing Strain Amycolatopsis orientalis CPCC200066.</title>
        <authorList>
            <person name="Lei X."/>
            <person name="Yuan F."/>
            <person name="Shi Y."/>
            <person name="Li X."/>
            <person name="Wang L."/>
            <person name="Hong B."/>
        </authorList>
    </citation>
    <scope>NUCLEOTIDE SEQUENCE [LARGE SCALE GENOMIC DNA]</scope>
    <source>
        <strain evidence="3 4">B-37</strain>
    </source>
</reference>
<keyword evidence="4" id="KW-1185">Reference proteome</keyword>
<dbReference type="PANTHER" id="PTHR48081:SF8">
    <property type="entry name" value="ALPHA_BETA HYDROLASE FOLD-3 DOMAIN-CONTAINING PROTEIN-RELATED"/>
    <property type="match status" value="1"/>
</dbReference>
<sequence>MAEFPNLDPEFADAVALLPDLDLSDLAAARALQETVTQPLIANLSYEGVDVREVYAPGLGDAPDVPIRLLTPEGAAAPLPVLVALHGGGFVLGNAQEFDYLCLDVVRELGIAVANVEYRLAPENPFPRPLDDCYAALRYVYTKGSDLGLDPSRIAIGGSSAGGALAAGTALKARDTGEVPIVFQLLISPALDDRLGSPSSLELLNTPVAQRQNGLLAWQAYLGTEYAGPADQQVSIYAAPARAVDLSGLPPTYIAAMELDPVRDEAFEFALKMLRAGVSVELHSYPGTFHGCIELVPAAEVSIRAQREIIGALGRGLRVPVAARWQR</sequence>
<dbReference type="InterPro" id="IPR029058">
    <property type="entry name" value="AB_hydrolase_fold"/>
</dbReference>
<keyword evidence="1" id="KW-0378">Hydrolase</keyword>
<evidence type="ECO:0000259" key="2">
    <source>
        <dbReference type="Pfam" id="PF07859"/>
    </source>
</evidence>
<evidence type="ECO:0000313" key="3">
    <source>
        <dbReference type="EMBL" id="ANN15845.1"/>
    </source>
</evidence>
<dbReference type="Pfam" id="PF07859">
    <property type="entry name" value="Abhydrolase_3"/>
    <property type="match status" value="1"/>
</dbReference>
<dbReference type="RefSeq" id="WP_044852721.1">
    <property type="nucleotide sequence ID" value="NZ_CP016174.1"/>
</dbReference>
<dbReference type="STRING" id="31958.SD37_09425"/>
<evidence type="ECO:0000313" key="4">
    <source>
        <dbReference type="Proteomes" id="UP000093695"/>
    </source>
</evidence>
<evidence type="ECO:0000256" key="1">
    <source>
        <dbReference type="ARBA" id="ARBA00022801"/>
    </source>
</evidence>
<dbReference type="Proteomes" id="UP000093695">
    <property type="component" value="Chromosome"/>
</dbReference>
<dbReference type="InterPro" id="IPR013094">
    <property type="entry name" value="AB_hydrolase_3"/>
</dbReference>
<dbReference type="AlphaFoldDB" id="A0A193BUI4"/>
<organism evidence="3 4">
    <name type="scientific">Amycolatopsis orientalis</name>
    <name type="common">Nocardia orientalis</name>
    <dbReference type="NCBI Taxonomy" id="31958"/>
    <lineage>
        <taxon>Bacteria</taxon>
        <taxon>Bacillati</taxon>
        <taxon>Actinomycetota</taxon>
        <taxon>Actinomycetes</taxon>
        <taxon>Pseudonocardiales</taxon>
        <taxon>Pseudonocardiaceae</taxon>
        <taxon>Amycolatopsis</taxon>
    </lineage>
</organism>
<proteinExistence type="predicted"/>
<dbReference type="GO" id="GO:0016787">
    <property type="term" value="F:hydrolase activity"/>
    <property type="evidence" value="ECO:0007669"/>
    <property type="project" value="UniProtKB-KW"/>
</dbReference>
<protein>
    <submittedName>
        <fullName evidence="3">Esterase</fullName>
    </submittedName>
</protein>
<name>A0A193BUI4_AMYOR</name>
<dbReference type="KEGG" id="aori:SD37_09425"/>
<dbReference type="Gene3D" id="3.40.50.1820">
    <property type="entry name" value="alpha/beta hydrolase"/>
    <property type="match status" value="1"/>
</dbReference>
<dbReference type="PANTHER" id="PTHR48081">
    <property type="entry name" value="AB HYDROLASE SUPERFAMILY PROTEIN C4A8.06C"/>
    <property type="match status" value="1"/>
</dbReference>
<gene>
    <name evidence="3" type="ORF">SD37_09425</name>
</gene>
<dbReference type="SUPFAM" id="SSF53474">
    <property type="entry name" value="alpha/beta-Hydrolases"/>
    <property type="match status" value="1"/>
</dbReference>
<dbReference type="EMBL" id="CP016174">
    <property type="protein sequence ID" value="ANN15845.1"/>
    <property type="molecule type" value="Genomic_DNA"/>
</dbReference>